<accession>A0A151NYU0</accession>
<protein>
    <submittedName>
        <fullName evidence="1">Uncharacterized protein</fullName>
    </submittedName>
</protein>
<dbReference type="Proteomes" id="UP000050525">
    <property type="component" value="Unassembled WGS sequence"/>
</dbReference>
<keyword evidence="2" id="KW-1185">Reference proteome</keyword>
<organism evidence="1 2">
    <name type="scientific">Alligator mississippiensis</name>
    <name type="common">American alligator</name>
    <dbReference type="NCBI Taxonomy" id="8496"/>
    <lineage>
        <taxon>Eukaryota</taxon>
        <taxon>Metazoa</taxon>
        <taxon>Chordata</taxon>
        <taxon>Craniata</taxon>
        <taxon>Vertebrata</taxon>
        <taxon>Euteleostomi</taxon>
        <taxon>Archelosauria</taxon>
        <taxon>Archosauria</taxon>
        <taxon>Crocodylia</taxon>
        <taxon>Alligatoridae</taxon>
        <taxon>Alligatorinae</taxon>
        <taxon>Alligator</taxon>
    </lineage>
</organism>
<dbReference type="AlphaFoldDB" id="A0A151NYU0"/>
<proteinExistence type="predicted"/>
<gene>
    <name evidence="1" type="ORF">Y1Q_0002692</name>
</gene>
<name>A0A151NYU0_ALLMI</name>
<evidence type="ECO:0000313" key="1">
    <source>
        <dbReference type="EMBL" id="KYO42042.1"/>
    </source>
</evidence>
<evidence type="ECO:0000313" key="2">
    <source>
        <dbReference type="Proteomes" id="UP000050525"/>
    </source>
</evidence>
<dbReference type="EMBL" id="AKHW03001485">
    <property type="protein sequence ID" value="KYO42042.1"/>
    <property type="molecule type" value="Genomic_DNA"/>
</dbReference>
<comment type="caution">
    <text evidence="1">The sequence shown here is derived from an EMBL/GenBank/DDBJ whole genome shotgun (WGS) entry which is preliminary data.</text>
</comment>
<sequence>MWRYPVTPQTSTTTIQIGSDDKGNLNAKTGSMLHLGASIPPKAPEECGDVQHLCQMLIAFDCIPWLLCNQLLPENFHVSLMHQWEEISLVAVYHRLAADTQTERWICTRIYCCCLSRGLYPTWHNDWPCSL</sequence>
<reference evidence="1 2" key="1">
    <citation type="journal article" date="2012" name="Genome Biol.">
        <title>Sequencing three crocodilian genomes to illuminate the evolution of archosaurs and amniotes.</title>
        <authorList>
            <person name="St John J.A."/>
            <person name="Braun E.L."/>
            <person name="Isberg S.R."/>
            <person name="Miles L.G."/>
            <person name="Chong A.Y."/>
            <person name="Gongora J."/>
            <person name="Dalzell P."/>
            <person name="Moran C."/>
            <person name="Bed'hom B."/>
            <person name="Abzhanov A."/>
            <person name="Burgess S.C."/>
            <person name="Cooksey A.M."/>
            <person name="Castoe T.A."/>
            <person name="Crawford N.G."/>
            <person name="Densmore L.D."/>
            <person name="Drew J.C."/>
            <person name="Edwards S.V."/>
            <person name="Faircloth B.C."/>
            <person name="Fujita M.K."/>
            <person name="Greenwold M.J."/>
            <person name="Hoffmann F.G."/>
            <person name="Howard J.M."/>
            <person name="Iguchi T."/>
            <person name="Janes D.E."/>
            <person name="Khan S.Y."/>
            <person name="Kohno S."/>
            <person name="de Koning A.J."/>
            <person name="Lance S.L."/>
            <person name="McCarthy F.M."/>
            <person name="McCormack J.E."/>
            <person name="Merchant M.E."/>
            <person name="Peterson D.G."/>
            <person name="Pollock D.D."/>
            <person name="Pourmand N."/>
            <person name="Raney B.J."/>
            <person name="Roessler K.A."/>
            <person name="Sanford J.R."/>
            <person name="Sawyer R.H."/>
            <person name="Schmidt C.J."/>
            <person name="Triplett E.W."/>
            <person name="Tuberville T.D."/>
            <person name="Venegas-Anaya M."/>
            <person name="Howard J.T."/>
            <person name="Jarvis E.D."/>
            <person name="Guillette L.J.Jr."/>
            <person name="Glenn T.C."/>
            <person name="Green R.E."/>
            <person name="Ray D.A."/>
        </authorList>
    </citation>
    <scope>NUCLEOTIDE SEQUENCE [LARGE SCALE GENOMIC DNA]</scope>
    <source>
        <strain evidence="1">KSC_2009_1</strain>
    </source>
</reference>